<dbReference type="PANTHER" id="PTHR37422">
    <property type="entry name" value="TEICHURONIC ACID BIOSYNTHESIS PROTEIN TUAE"/>
    <property type="match status" value="1"/>
</dbReference>
<feature type="transmembrane region" description="Helical" evidence="5">
    <location>
        <begin position="105"/>
        <end position="125"/>
    </location>
</feature>
<feature type="transmembrane region" description="Helical" evidence="5">
    <location>
        <begin position="388"/>
        <end position="406"/>
    </location>
</feature>
<gene>
    <name evidence="9" type="ORF">G3A44_07330</name>
</gene>
<keyword evidence="2 5" id="KW-0812">Transmembrane</keyword>
<feature type="transmembrane region" description="Helical" evidence="5">
    <location>
        <begin position="137"/>
        <end position="163"/>
    </location>
</feature>
<reference evidence="9 10" key="1">
    <citation type="submission" date="2020-02" db="EMBL/GenBank/DDBJ databases">
        <title>Ideonella bacterium strain TBM-1.</title>
        <authorList>
            <person name="Chen W.-M."/>
        </authorList>
    </citation>
    <scope>NUCLEOTIDE SEQUENCE [LARGE SCALE GENOMIC DNA]</scope>
    <source>
        <strain evidence="9 10">TBM-1</strain>
    </source>
</reference>
<dbReference type="InterPro" id="IPR021797">
    <property type="entry name" value="Wzy_C_2"/>
</dbReference>
<comment type="subcellular location">
    <subcellularLocation>
        <location evidence="1">Membrane</location>
        <topology evidence="1">Multi-pass membrane protein</topology>
    </subcellularLocation>
</comment>
<sequence>MTDASASSLPPRAPGPVPLWHDSRSPVLLALLALPFLVASSLSPSTTVVNQLLAVAAWGLLLLLAPPAACWSGAVARRLAVPSAALLLILAGIALSAWQGLPGPLALGPALGVAAALGVMLWAAAPPRQGDDAATDWVLGGLLTAALLSALVGLVQVFWPAAADGQWLARTSLAGRAVGNLRQPNHLSTLLIWGLMALAVMAHRGRWLGQRLPDGLAAAMGLLLVLAVVLTASRTGVAGILLLAVWGLCDKRLRPAVRWSLVVTPLLYLGGWLLMSAWAEAAARTFGGQARLAENDLRSSRLGIWRDTLTLIAREPWTGVGFGNFNFAWSLSPLPQRPPPFFDHSHNLALQWLVELGLPLGGLVLLGLGAAAVLAGRAAAAAPGDEGVTARGAWMIVLLAGLHSLFEYPLWYLYFLLPTAWALGRALRAGAWAAPADAVQGVQPWPQGRRLTTAAGAVLVLGALAAALDYQRVVVIYQPGPHAPPLDQRIAAGQRSPLYGHHADYAAATLADPLERALAPAWRTAHSLLDTRLMLVWLRALEAQGDRELARHLAQRLREFGNPDSREFLAECQDPLAQQSPRPVQCEAPQTPADWRAFQALDPARARR</sequence>
<organism evidence="9 10">
    <name type="scientific">Ideonella livida</name>
    <dbReference type="NCBI Taxonomy" id="2707176"/>
    <lineage>
        <taxon>Bacteria</taxon>
        <taxon>Pseudomonadati</taxon>
        <taxon>Pseudomonadota</taxon>
        <taxon>Betaproteobacteria</taxon>
        <taxon>Burkholderiales</taxon>
        <taxon>Sphaerotilaceae</taxon>
        <taxon>Ideonella</taxon>
    </lineage>
</organism>
<feature type="domain" description="O-antigen ligase-related" evidence="6">
    <location>
        <begin position="221"/>
        <end position="363"/>
    </location>
</feature>
<feature type="transmembrane region" description="Helical" evidence="5">
    <location>
        <begin position="451"/>
        <end position="468"/>
    </location>
</feature>
<dbReference type="PANTHER" id="PTHR37422:SF21">
    <property type="entry name" value="EXOQ-LIKE PROTEIN"/>
    <property type="match status" value="1"/>
</dbReference>
<evidence type="ECO:0000256" key="4">
    <source>
        <dbReference type="ARBA" id="ARBA00023136"/>
    </source>
</evidence>
<keyword evidence="3 5" id="KW-1133">Transmembrane helix</keyword>
<evidence type="ECO:0000256" key="3">
    <source>
        <dbReference type="ARBA" id="ARBA00022989"/>
    </source>
</evidence>
<evidence type="ECO:0000313" key="9">
    <source>
        <dbReference type="EMBL" id="NDY91006.1"/>
    </source>
</evidence>
<evidence type="ECO:0000259" key="6">
    <source>
        <dbReference type="Pfam" id="PF04932"/>
    </source>
</evidence>
<evidence type="ECO:0000256" key="2">
    <source>
        <dbReference type="ARBA" id="ARBA00022692"/>
    </source>
</evidence>
<accession>A0A7C9TLJ4</accession>
<dbReference type="InterPro" id="IPR007016">
    <property type="entry name" value="O-antigen_ligase-rel_domated"/>
</dbReference>
<comment type="caution">
    <text evidence="9">The sequence shown here is derived from an EMBL/GenBank/DDBJ whole genome shotgun (WGS) entry which is preliminary data.</text>
</comment>
<feature type="transmembrane region" description="Helical" evidence="5">
    <location>
        <begin position="356"/>
        <end position="376"/>
    </location>
</feature>
<dbReference type="EMBL" id="JAAGOH010000006">
    <property type="protein sequence ID" value="NDY91006.1"/>
    <property type="molecule type" value="Genomic_DNA"/>
</dbReference>
<name>A0A7C9TLJ4_9BURK</name>
<evidence type="ECO:0000313" key="10">
    <source>
        <dbReference type="Proteomes" id="UP000484255"/>
    </source>
</evidence>
<dbReference type="Pfam" id="PF11846">
    <property type="entry name" value="Wzy_C_2"/>
    <property type="match status" value="1"/>
</dbReference>
<dbReference type="AlphaFoldDB" id="A0A7C9TLJ4"/>
<feature type="domain" description="Virulence factor membrane-bound polymerase C-terminal" evidence="7">
    <location>
        <begin position="393"/>
        <end position="558"/>
    </location>
</feature>
<feature type="transmembrane region" description="Helical" evidence="5">
    <location>
        <begin position="259"/>
        <end position="279"/>
    </location>
</feature>
<protein>
    <submittedName>
        <fullName evidence="9">Polymerase</fullName>
    </submittedName>
</protein>
<proteinExistence type="predicted"/>
<feature type="transmembrane region" description="Helical" evidence="5">
    <location>
        <begin position="80"/>
        <end position="98"/>
    </location>
</feature>
<dbReference type="Pfam" id="PF15864">
    <property type="entry name" value="PglL_A"/>
    <property type="match status" value="1"/>
</dbReference>
<evidence type="ECO:0000256" key="5">
    <source>
        <dbReference type="SAM" id="Phobius"/>
    </source>
</evidence>
<dbReference type="InterPro" id="IPR031726">
    <property type="entry name" value="PglL_A"/>
</dbReference>
<evidence type="ECO:0000256" key="1">
    <source>
        <dbReference type="ARBA" id="ARBA00004141"/>
    </source>
</evidence>
<feature type="domain" description="Protein glycosylation ligase" evidence="8">
    <location>
        <begin position="177"/>
        <end position="199"/>
    </location>
</feature>
<dbReference type="InterPro" id="IPR051533">
    <property type="entry name" value="WaaL-like"/>
</dbReference>
<keyword evidence="4 5" id="KW-0472">Membrane</keyword>
<dbReference type="Proteomes" id="UP000484255">
    <property type="component" value="Unassembled WGS sequence"/>
</dbReference>
<dbReference type="GO" id="GO:0016020">
    <property type="term" value="C:membrane"/>
    <property type="evidence" value="ECO:0007669"/>
    <property type="project" value="UniProtKB-SubCell"/>
</dbReference>
<evidence type="ECO:0000259" key="8">
    <source>
        <dbReference type="Pfam" id="PF15864"/>
    </source>
</evidence>
<dbReference type="RefSeq" id="WP_163456856.1">
    <property type="nucleotide sequence ID" value="NZ_JAAGOH010000006.1"/>
</dbReference>
<dbReference type="Pfam" id="PF04932">
    <property type="entry name" value="Wzy_C"/>
    <property type="match status" value="1"/>
</dbReference>
<keyword evidence="10" id="KW-1185">Reference proteome</keyword>
<feature type="transmembrane region" description="Helical" evidence="5">
    <location>
        <begin position="52"/>
        <end position="74"/>
    </location>
</feature>
<evidence type="ECO:0000259" key="7">
    <source>
        <dbReference type="Pfam" id="PF11846"/>
    </source>
</evidence>
<feature type="transmembrane region" description="Helical" evidence="5">
    <location>
        <begin position="222"/>
        <end position="247"/>
    </location>
</feature>